<protein>
    <submittedName>
        <fullName evidence="2">Serine/threonine protein phosphatase PrpC</fullName>
    </submittedName>
</protein>
<dbReference type="Pfam" id="PF13672">
    <property type="entry name" value="PP2C_2"/>
    <property type="match status" value="1"/>
</dbReference>
<name>A0A1I3NMK1_9PLAN</name>
<dbReference type="CDD" id="cd00143">
    <property type="entry name" value="PP2Cc"/>
    <property type="match status" value="1"/>
</dbReference>
<accession>A0A1I3NMK1</accession>
<dbReference type="Gene3D" id="3.60.40.10">
    <property type="entry name" value="PPM-type phosphatase domain"/>
    <property type="match status" value="1"/>
</dbReference>
<evidence type="ECO:0000259" key="1">
    <source>
        <dbReference type="PROSITE" id="PS51746"/>
    </source>
</evidence>
<dbReference type="SUPFAM" id="SSF56112">
    <property type="entry name" value="Protein kinase-like (PK-like)"/>
    <property type="match status" value="1"/>
</dbReference>
<dbReference type="EMBL" id="FOQD01000015">
    <property type="protein sequence ID" value="SFJ10397.1"/>
    <property type="molecule type" value="Genomic_DNA"/>
</dbReference>
<dbReference type="PROSITE" id="PS51746">
    <property type="entry name" value="PPM_2"/>
    <property type="match status" value="1"/>
</dbReference>
<proteinExistence type="predicted"/>
<evidence type="ECO:0000313" key="2">
    <source>
        <dbReference type="EMBL" id="SFJ10397.1"/>
    </source>
</evidence>
<dbReference type="SMART" id="SM00331">
    <property type="entry name" value="PP2C_SIG"/>
    <property type="match status" value="1"/>
</dbReference>
<dbReference type="AlphaFoldDB" id="A0A1I3NMK1"/>
<dbReference type="SUPFAM" id="SSF81606">
    <property type="entry name" value="PP2C-like"/>
    <property type="match status" value="1"/>
</dbReference>
<dbReference type="SMART" id="SM00332">
    <property type="entry name" value="PP2Cc"/>
    <property type="match status" value="1"/>
</dbReference>
<organism evidence="2 3">
    <name type="scientific">Planctomicrobium piriforme</name>
    <dbReference type="NCBI Taxonomy" id="1576369"/>
    <lineage>
        <taxon>Bacteria</taxon>
        <taxon>Pseudomonadati</taxon>
        <taxon>Planctomycetota</taxon>
        <taxon>Planctomycetia</taxon>
        <taxon>Planctomycetales</taxon>
        <taxon>Planctomycetaceae</taxon>
        <taxon>Planctomicrobium</taxon>
    </lineage>
</organism>
<dbReference type="STRING" id="1576369.SAMN05421753_115143"/>
<keyword evidence="3" id="KW-1185">Reference proteome</keyword>
<dbReference type="InterPro" id="IPR036457">
    <property type="entry name" value="PPM-type-like_dom_sf"/>
</dbReference>
<sequence length="420" mass="47167">MEEGKDTARALVKIGYDGTVHKYFRHRFAKERFDNELRVLQYLEERGCEFVPRVLSYDVDKLELVTTNCGARVDRMDDDKLKAIFAELETYGVRHDDPTLQNITYRSRDGRFCLIDFEFATILDSSVAAPPPIPVVTGPINADEFIVPAVPTRMKWSGYRHAGKVRPNNEDEFLGVAFNQGEFNYLAANGQSSIDGFDYVFAVSDGMGGERSGEFASKFAIDNITRLMPQRYHLKLKHQAGGIRDCIRELFLGIHRQLTVLGNSYDEGKNMGATLSLAWFVEDRFYFGHIGDSRIYLLPQGGGLKQLTHDDTHVGWLKRKGELNEREARQHPRKNVLSQALGAGNRYVVPQIGEMKLAPGDRLLLCTDGVIEGLWEHSLEDLIRFPQGKLIGEPPAKRIVEAAVAADGRDNATAMVIECG</sequence>
<dbReference type="InterPro" id="IPR011009">
    <property type="entry name" value="Kinase-like_dom_sf"/>
</dbReference>
<reference evidence="3" key="1">
    <citation type="submission" date="2016-10" db="EMBL/GenBank/DDBJ databases">
        <authorList>
            <person name="Varghese N."/>
            <person name="Submissions S."/>
        </authorList>
    </citation>
    <scope>NUCLEOTIDE SEQUENCE [LARGE SCALE GENOMIC DNA]</scope>
    <source>
        <strain evidence="3">DSM 26348</strain>
    </source>
</reference>
<evidence type="ECO:0000313" key="3">
    <source>
        <dbReference type="Proteomes" id="UP000199518"/>
    </source>
</evidence>
<dbReference type="Proteomes" id="UP000199518">
    <property type="component" value="Unassembled WGS sequence"/>
</dbReference>
<dbReference type="RefSeq" id="WP_217647141.1">
    <property type="nucleotide sequence ID" value="NZ_FOQD01000015.1"/>
</dbReference>
<gene>
    <name evidence="2" type="ORF">SAMN05421753_115143</name>
</gene>
<feature type="domain" description="PPM-type phosphatase" evidence="1">
    <location>
        <begin position="173"/>
        <end position="419"/>
    </location>
</feature>
<dbReference type="InterPro" id="IPR001932">
    <property type="entry name" value="PPM-type_phosphatase-like_dom"/>
</dbReference>